<dbReference type="KEGG" id="tva:4724149"/>
<reference evidence="1" key="2">
    <citation type="journal article" date="2007" name="Science">
        <title>Draft genome sequence of the sexually transmitted pathogen Trichomonas vaginalis.</title>
        <authorList>
            <person name="Carlton J.M."/>
            <person name="Hirt R.P."/>
            <person name="Silva J.C."/>
            <person name="Delcher A.L."/>
            <person name="Schatz M."/>
            <person name="Zhao Q."/>
            <person name="Wortman J.R."/>
            <person name="Bidwell S.L."/>
            <person name="Alsmark U.C.M."/>
            <person name="Besteiro S."/>
            <person name="Sicheritz-Ponten T."/>
            <person name="Noel C.J."/>
            <person name="Dacks J.B."/>
            <person name="Foster P.G."/>
            <person name="Simillion C."/>
            <person name="Van de Peer Y."/>
            <person name="Miranda-Saavedra D."/>
            <person name="Barton G.J."/>
            <person name="Westrop G.D."/>
            <person name="Mueller S."/>
            <person name="Dessi D."/>
            <person name="Fiori P.L."/>
            <person name="Ren Q."/>
            <person name="Paulsen I."/>
            <person name="Zhang H."/>
            <person name="Bastida-Corcuera F.D."/>
            <person name="Simoes-Barbosa A."/>
            <person name="Brown M.T."/>
            <person name="Hayes R.D."/>
            <person name="Mukherjee M."/>
            <person name="Okumura C.Y."/>
            <person name="Schneider R."/>
            <person name="Smith A.J."/>
            <person name="Vanacova S."/>
            <person name="Villalvazo M."/>
            <person name="Haas B.J."/>
            <person name="Pertea M."/>
            <person name="Feldblyum T.V."/>
            <person name="Utterback T.R."/>
            <person name="Shu C.L."/>
            <person name="Osoegawa K."/>
            <person name="de Jong P.J."/>
            <person name="Hrdy I."/>
            <person name="Horvathova L."/>
            <person name="Zubacova Z."/>
            <person name="Dolezal P."/>
            <person name="Malik S.B."/>
            <person name="Logsdon J.M. Jr."/>
            <person name="Henze K."/>
            <person name="Gupta A."/>
            <person name="Wang C.C."/>
            <person name="Dunne R.L."/>
            <person name="Upcroft J.A."/>
            <person name="Upcroft P."/>
            <person name="White O."/>
            <person name="Salzberg S.L."/>
            <person name="Tang P."/>
            <person name="Chiu C.-H."/>
            <person name="Lee Y.-S."/>
            <person name="Embley T.M."/>
            <person name="Coombs G.H."/>
            <person name="Mottram J.C."/>
            <person name="Tachezy J."/>
            <person name="Fraser-Liggett C.M."/>
            <person name="Johnson P.J."/>
        </authorList>
    </citation>
    <scope>NUCLEOTIDE SEQUENCE [LARGE SCALE GENOMIC DNA]</scope>
    <source>
        <strain evidence="1">G3</strain>
    </source>
</reference>
<gene>
    <name evidence="1" type="ORF">TVAG_374160</name>
</gene>
<proteinExistence type="predicted"/>
<evidence type="ECO:0000313" key="1">
    <source>
        <dbReference type="EMBL" id="EAY09909.1"/>
    </source>
</evidence>
<dbReference type="VEuPathDB" id="TrichDB:TVAGG3_0463980"/>
<protein>
    <submittedName>
        <fullName evidence="1">Uncharacterized protein</fullName>
    </submittedName>
</protein>
<dbReference type="RefSeq" id="XP_001322132.1">
    <property type="nucleotide sequence ID" value="XM_001322097.1"/>
</dbReference>
<accession>A2EBU7</accession>
<dbReference type="AlphaFoldDB" id="A2EBU7"/>
<evidence type="ECO:0000313" key="2">
    <source>
        <dbReference type="Proteomes" id="UP000001542"/>
    </source>
</evidence>
<name>A2EBU7_TRIV3</name>
<reference evidence="1" key="1">
    <citation type="submission" date="2006-10" db="EMBL/GenBank/DDBJ databases">
        <authorList>
            <person name="Amadeo P."/>
            <person name="Zhao Q."/>
            <person name="Wortman J."/>
            <person name="Fraser-Liggett C."/>
            <person name="Carlton J."/>
        </authorList>
    </citation>
    <scope>NUCLEOTIDE SEQUENCE</scope>
    <source>
        <strain evidence="1">G3</strain>
    </source>
</reference>
<dbReference type="VEuPathDB" id="TrichDB:TVAG_374160"/>
<organism evidence="1 2">
    <name type="scientific">Trichomonas vaginalis (strain ATCC PRA-98 / G3)</name>
    <dbReference type="NCBI Taxonomy" id="412133"/>
    <lineage>
        <taxon>Eukaryota</taxon>
        <taxon>Metamonada</taxon>
        <taxon>Parabasalia</taxon>
        <taxon>Trichomonadida</taxon>
        <taxon>Trichomonadidae</taxon>
        <taxon>Trichomonas</taxon>
    </lineage>
</organism>
<sequence>MYATKNISDEQLEKWKQIYKDQEHLAAYHRIPPISTNNSAEGKHRHINELAKKARNFSTFIKFILNDTIIRINESIDPINKQKREKNDLLNEKCIHCGFSYNDINTNKNPCKYCKDFFMNKSHVPSAGIHVMKIGENVGEIIEFPIDKNVGDQDELVDHKEKSSPIEISKYADFIDIDDKNKAVLVVKLLYNLETFQDAKDLINSLEKQSKNYESALQNKPEIWLEKYLPELMKEVKDARAARMRLKIIKK</sequence>
<keyword evidence="2" id="KW-1185">Reference proteome</keyword>
<dbReference type="Proteomes" id="UP000001542">
    <property type="component" value="Unassembled WGS sequence"/>
</dbReference>
<dbReference type="InParanoid" id="A2EBU7"/>
<dbReference type="EMBL" id="DS113348">
    <property type="protein sequence ID" value="EAY09909.1"/>
    <property type="molecule type" value="Genomic_DNA"/>
</dbReference>